<evidence type="ECO:0000313" key="4">
    <source>
        <dbReference type="RefSeq" id="XP_038988496.1"/>
    </source>
</evidence>
<dbReference type="GO" id="GO:0016813">
    <property type="term" value="F:hydrolase activity, acting on carbon-nitrogen (but not peptide) bonds, in linear amidines"/>
    <property type="evidence" value="ECO:0007669"/>
    <property type="project" value="InterPro"/>
</dbReference>
<protein>
    <submittedName>
        <fullName evidence="4 5">Allantoate deiminase 2-like</fullName>
    </submittedName>
</protein>
<dbReference type="RefSeq" id="XP_038988496.1">
    <property type="nucleotide sequence ID" value="XM_039132568.1"/>
</dbReference>
<reference evidence="3" key="1">
    <citation type="journal article" date="2019" name="Nat. Commun.">
        <title>Genome-wide association mapping of date palm fruit traits.</title>
        <authorList>
            <person name="Hazzouri K.M."/>
            <person name="Gros-Balthazard M."/>
            <person name="Flowers J.M."/>
            <person name="Copetti D."/>
            <person name="Lemansour A."/>
            <person name="Lebrun M."/>
            <person name="Masmoudi K."/>
            <person name="Ferrand S."/>
            <person name="Dhar M.I."/>
            <person name="Fresquez Z.A."/>
            <person name="Rosas U."/>
            <person name="Zhang J."/>
            <person name="Talag J."/>
            <person name="Lee S."/>
            <person name="Kudrna D."/>
            <person name="Powell R.F."/>
            <person name="Leitch I.J."/>
            <person name="Krueger R.R."/>
            <person name="Wing R.A."/>
            <person name="Amiri K.M.A."/>
            <person name="Purugganan M.D."/>
        </authorList>
    </citation>
    <scope>NUCLEOTIDE SEQUENCE [LARGE SCALE GENOMIC DNA]</scope>
    <source>
        <strain evidence="3">cv. Khalas</strain>
    </source>
</reference>
<sequence length="121" mass="13555">MACILPPSALQLSVQDVLRENSFDTTEESLVQVKCDPKSIQGYAEVHIEQGPAMETLGCPLSVVKGIAGQTRWKKKNYLQINVIVDGRAMDVEAKEVEVSEFSSQVYQIWEQQMVNCTIEH</sequence>
<dbReference type="KEGG" id="pda:103723333"/>
<dbReference type="AlphaFoldDB" id="A0A8B9AP02"/>
<dbReference type="InterPro" id="IPR010158">
    <property type="entry name" value="Amidase_Cbmase"/>
</dbReference>
<reference evidence="4 5" key="2">
    <citation type="submission" date="2025-04" db="UniProtKB">
        <authorList>
            <consortium name="RefSeq"/>
        </authorList>
    </citation>
    <scope>IDENTIFICATION</scope>
    <source>
        <tissue evidence="4 5">Young leaves</tissue>
    </source>
</reference>
<dbReference type="PANTHER" id="PTHR32494:SF19">
    <property type="entry name" value="ALLANTOATE DEIMINASE-RELATED"/>
    <property type="match status" value="1"/>
</dbReference>
<name>A0A8B9AP02_PHODC</name>
<evidence type="ECO:0000256" key="2">
    <source>
        <dbReference type="ARBA" id="ARBA00022801"/>
    </source>
</evidence>
<accession>A0A8B9AP02</accession>
<proteinExistence type="predicted"/>
<evidence type="ECO:0000313" key="6">
    <source>
        <dbReference type="RefSeq" id="XP_038988498.1"/>
    </source>
</evidence>
<dbReference type="GO" id="GO:0046872">
    <property type="term" value="F:metal ion binding"/>
    <property type="evidence" value="ECO:0007669"/>
    <property type="project" value="UniProtKB-KW"/>
</dbReference>
<dbReference type="SUPFAM" id="SSF53187">
    <property type="entry name" value="Zn-dependent exopeptidases"/>
    <property type="match status" value="1"/>
</dbReference>
<dbReference type="GeneID" id="103723333"/>
<evidence type="ECO:0000256" key="1">
    <source>
        <dbReference type="ARBA" id="ARBA00022723"/>
    </source>
</evidence>
<keyword evidence="2" id="KW-0378">Hydrolase</keyword>
<dbReference type="RefSeq" id="XP_038988497.1">
    <property type="nucleotide sequence ID" value="XM_039132569.1"/>
</dbReference>
<keyword evidence="3" id="KW-1185">Reference proteome</keyword>
<dbReference type="RefSeq" id="XP_038988498.1">
    <property type="nucleotide sequence ID" value="XM_039132570.1"/>
</dbReference>
<evidence type="ECO:0000313" key="5">
    <source>
        <dbReference type="RefSeq" id="XP_038988497.1"/>
    </source>
</evidence>
<organism evidence="3 4">
    <name type="scientific">Phoenix dactylifera</name>
    <name type="common">Date palm</name>
    <dbReference type="NCBI Taxonomy" id="42345"/>
    <lineage>
        <taxon>Eukaryota</taxon>
        <taxon>Viridiplantae</taxon>
        <taxon>Streptophyta</taxon>
        <taxon>Embryophyta</taxon>
        <taxon>Tracheophyta</taxon>
        <taxon>Spermatophyta</taxon>
        <taxon>Magnoliopsida</taxon>
        <taxon>Liliopsida</taxon>
        <taxon>Arecaceae</taxon>
        <taxon>Coryphoideae</taxon>
        <taxon>Phoeniceae</taxon>
        <taxon>Phoenix</taxon>
    </lineage>
</organism>
<keyword evidence="1" id="KW-0479">Metal-binding</keyword>
<dbReference type="PANTHER" id="PTHR32494">
    <property type="entry name" value="ALLANTOATE DEIMINASE-RELATED"/>
    <property type="match status" value="1"/>
</dbReference>
<dbReference type="OrthoDB" id="1934378at2759"/>
<dbReference type="Gene3D" id="3.40.630.10">
    <property type="entry name" value="Zn peptidases"/>
    <property type="match status" value="1"/>
</dbReference>
<evidence type="ECO:0000313" key="3">
    <source>
        <dbReference type="Proteomes" id="UP000228380"/>
    </source>
</evidence>
<dbReference type="Proteomes" id="UP000228380">
    <property type="component" value="Chromosome 12"/>
</dbReference>
<gene>
    <name evidence="4 5 6" type="primary">LOC103723333</name>
</gene>